<accession>A0ABU6WMK5</accession>
<evidence type="ECO:0000313" key="1">
    <source>
        <dbReference type="EMBL" id="MED6185908.1"/>
    </source>
</evidence>
<reference evidence="1 2" key="1">
    <citation type="journal article" date="2023" name="Plants (Basel)">
        <title>Bridging the Gap: Combining Genomics and Transcriptomics Approaches to Understand Stylosanthes scabra, an Orphan Legume from the Brazilian Caatinga.</title>
        <authorList>
            <person name="Ferreira-Neto J.R.C."/>
            <person name="da Silva M.D."/>
            <person name="Binneck E."/>
            <person name="de Melo N.F."/>
            <person name="da Silva R.H."/>
            <person name="de Melo A.L.T.M."/>
            <person name="Pandolfi V."/>
            <person name="Bustamante F.O."/>
            <person name="Brasileiro-Vidal A.C."/>
            <person name="Benko-Iseppon A.M."/>
        </authorList>
    </citation>
    <scope>NUCLEOTIDE SEQUENCE [LARGE SCALE GENOMIC DNA]</scope>
    <source>
        <tissue evidence="1">Leaves</tissue>
    </source>
</reference>
<organism evidence="1 2">
    <name type="scientific">Stylosanthes scabra</name>
    <dbReference type="NCBI Taxonomy" id="79078"/>
    <lineage>
        <taxon>Eukaryota</taxon>
        <taxon>Viridiplantae</taxon>
        <taxon>Streptophyta</taxon>
        <taxon>Embryophyta</taxon>
        <taxon>Tracheophyta</taxon>
        <taxon>Spermatophyta</taxon>
        <taxon>Magnoliopsida</taxon>
        <taxon>eudicotyledons</taxon>
        <taxon>Gunneridae</taxon>
        <taxon>Pentapetalae</taxon>
        <taxon>rosids</taxon>
        <taxon>fabids</taxon>
        <taxon>Fabales</taxon>
        <taxon>Fabaceae</taxon>
        <taxon>Papilionoideae</taxon>
        <taxon>50 kb inversion clade</taxon>
        <taxon>dalbergioids sensu lato</taxon>
        <taxon>Dalbergieae</taxon>
        <taxon>Pterocarpus clade</taxon>
        <taxon>Stylosanthes</taxon>
    </lineage>
</organism>
<keyword evidence="2" id="KW-1185">Reference proteome</keyword>
<comment type="caution">
    <text evidence="1">The sequence shown here is derived from an EMBL/GenBank/DDBJ whole genome shotgun (WGS) entry which is preliminary data.</text>
</comment>
<evidence type="ECO:0000313" key="2">
    <source>
        <dbReference type="Proteomes" id="UP001341840"/>
    </source>
</evidence>
<proteinExistence type="predicted"/>
<name>A0ABU6WMK5_9FABA</name>
<dbReference type="Proteomes" id="UP001341840">
    <property type="component" value="Unassembled WGS sequence"/>
</dbReference>
<sequence length="120" mass="13361">MLCTVASLIFQIVNLQSERTVEQIQGENPNHWILSTVKAPKLHKLKRCDYDLVAWRKSIEPHCGPELRRGFDLLDLDGGIGWELLTSMGRFVGTVFHAKSEAAALASDSAGLRGSYQVDH</sequence>
<protein>
    <submittedName>
        <fullName evidence="1">Uncharacterized protein</fullName>
    </submittedName>
</protein>
<dbReference type="EMBL" id="JASCZI010181805">
    <property type="protein sequence ID" value="MED6185908.1"/>
    <property type="molecule type" value="Genomic_DNA"/>
</dbReference>
<gene>
    <name evidence="1" type="ORF">PIB30_061679</name>
</gene>